<dbReference type="Proteomes" id="UP001597297">
    <property type="component" value="Unassembled WGS sequence"/>
</dbReference>
<comment type="caution">
    <text evidence="1">The sequence shown here is derived from an EMBL/GenBank/DDBJ whole genome shotgun (WGS) entry which is preliminary data.</text>
</comment>
<protein>
    <submittedName>
        <fullName evidence="1">Uncharacterized protein</fullName>
    </submittedName>
</protein>
<dbReference type="EMBL" id="JBHUJC010000009">
    <property type="protein sequence ID" value="MFD2275397.1"/>
    <property type="molecule type" value="Genomic_DNA"/>
</dbReference>
<proteinExistence type="predicted"/>
<gene>
    <name evidence="1" type="ORF">ACFSQZ_02845</name>
</gene>
<name>A0ABW5DYK2_9BACT</name>
<evidence type="ECO:0000313" key="2">
    <source>
        <dbReference type="Proteomes" id="UP001597297"/>
    </source>
</evidence>
<accession>A0ABW5DYK2</accession>
<organism evidence="1 2">
    <name type="scientific">Rubritalea spongiae</name>
    <dbReference type="NCBI Taxonomy" id="430797"/>
    <lineage>
        <taxon>Bacteria</taxon>
        <taxon>Pseudomonadati</taxon>
        <taxon>Verrucomicrobiota</taxon>
        <taxon>Verrucomicrobiia</taxon>
        <taxon>Verrucomicrobiales</taxon>
        <taxon>Rubritaleaceae</taxon>
        <taxon>Rubritalea</taxon>
    </lineage>
</organism>
<sequence length="57" mass="6582">MEEKREITLEEAVEAVKERARNMSIEEHIEVFKKIGILNEKGEENPGFVGLRELIAK</sequence>
<reference evidence="2" key="1">
    <citation type="journal article" date="2019" name="Int. J. Syst. Evol. Microbiol.">
        <title>The Global Catalogue of Microorganisms (GCM) 10K type strain sequencing project: providing services to taxonomists for standard genome sequencing and annotation.</title>
        <authorList>
            <consortium name="The Broad Institute Genomics Platform"/>
            <consortium name="The Broad Institute Genome Sequencing Center for Infectious Disease"/>
            <person name="Wu L."/>
            <person name="Ma J."/>
        </authorList>
    </citation>
    <scope>NUCLEOTIDE SEQUENCE [LARGE SCALE GENOMIC DNA]</scope>
    <source>
        <strain evidence="2">JCM 16545</strain>
    </source>
</reference>
<dbReference type="RefSeq" id="WP_377093104.1">
    <property type="nucleotide sequence ID" value="NZ_JBHSJM010000001.1"/>
</dbReference>
<keyword evidence="2" id="KW-1185">Reference proteome</keyword>
<evidence type="ECO:0000313" key="1">
    <source>
        <dbReference type="EMBL" id="MFD2275397.1"/>
    </source>
</evidence>